<protein>
    <submittedName>
        <fullName evidence="2">Periplasmic protein</fullName>
    </submittedName>
</protein>
<reference evidence="2 3" key="1">
    <citation type="submission" date="2010-09" db="EMBL/GenBank/DDBJ databases">
        <authorList>
            <person name="Richards V."/>
            <person name="Lefebure T."/>
            <person name="Suzuki H."/>
            <person name="Pavinski Bitar P."/>
            <person name="Stanhope M."/>
        </authorList>
    </citation>
    <scope>NUCLEOTIDE SEQUENCE [LARGE SCALE GENOMIC DNA]</scope>
    <source>
        <strain evidence="2 3">80352</strain>
    </source>
</reference>
<organism evidence="2 3">
    <name type="scientific">Campylobacter coli 80352</name>
    <dbReference type="NCBI Taxonomy" id="887288"/>
    <lineage>
        <taxon>Bacteria</taxon>
        <taxon>Pseudomonadati</taxon>
        <taxon>Campylobacterota</taxon>
        <taxon>Epsilonproteobacteria</taxon>
        <taxon>Campylobacterales</taxon>
        <taxon>Campylobacteraceae</taxon>
        <taxon>Campylobacter</taxon>
    </lineage>
</organism>
<sequence length="398" mass="45405">MKKIFLILCLCFGFVFAKEQKLVDVKPAENFYPKISTQECDSNCLLELLEARLYLSFLSEFVDQHDQFLSNIYAKLLNSITDFDKNLQKITSVKLAIIIPEKTIKSYSNTIINSSIAYLLSQRAEIKVKVFLTGTEDNDKIRSTLEQVQAQGYQYAIAALTLKGVNQLKDYSGDMKIFIPTLHKNNVSFSNLNKNIIFGSIDYDAQVLALLNKANSDIAAFSDGSMLSSNLNSRVLEQNANTRFYRVEGEKLDFYRLLRSQGSLNNASIFLNTPLIKTALISSQLRVYNIQPFVLLSTQINYNSTFLSLTQEGDRKNFILANSIDNHDDNLSYLNEIFNQSIDYNWIAYATSIGTDYFYTQFLNTKSDSLFDEKIQNSQILYKVRLMKGSKASFEELK</sequence>
<evidence type="ECO:0000313" key="3">
    <source>
        <dbReference type="Proteomes" id="UP000005511"/>
    </source>
</evidence>
<feature type="signal peptide" evidence="1">
    <location>
        <begin position="1"/>
        <end position="17"/>
    </location>
</feature>
<dbReference type="GeneID" id="66544169"/>
<dbReference type="RefSeq" id="WP_002776831.1">
    <property type="nucleotide sequence ID" value="NZ_AIMT01000019.1"/>
</dbReference>
<accession>A0ABP2NTU5</accession>
<name>A0ABP2NTU5_CAMCO</name>
<feature type="chain" id="PRO_5045158058" evidence="1">
    <location>
        <begin position="18"/>
        <end position="398"/>
    </location>
</feature>
<proteinExistence type="predicted"/>
<keyword evidence="3" id="KW-1185">Reference proteome</keyword>
<dbReference type="EMBL" id="AIMT01000019">
    <property type="protein sequence ID" value="EIA65388.1"/>
    <property type="molecule type" value="Genomic_DNA"/>
</dbReference>
<evidence type="ECO:0000256" key="1">
    <source>
        <dbReference type="SAM" id="SignalP"/>
    </source>
</evidence>
<comment type="caution">
    <text evidence="2">The sequence shown here is derived from an EMBL/GenBank/DDBJ whole genome shotgun (WGS) entry which is preliminary data.</text>
</comment>
<dbReference type="Proteomes" id="UP000005511">
    <property type="component" value="Unassembled WGS sequence"/>
</dbReference>
<gene>
    <name evidence="2" type="ORF">cco14_02672</name>
</gene>
<evidence type="ECO:0000313" key="2">
    <source>
        <dbReference type="EMBL" id="EIA65388.1"/>
    </source>
</evidence>
<keyword evidence="1" id="KW-0732">Signal</keyword>